<organism evidence="1 2">
    <name type="scientific">Xenorhabdus cabanillasii JM26</name>
    <dbReference type="NCBI Taxonomy" id="1427517"/>
    <lineage>
        <taxon>Bacteria</taxon>
        <taxon>Pseudomonadati</taxon>
        <taxon>Pseudomonadota</taxon>
        <taxon>Gammaproteobacteria</taxon>
        <taxon>Enterobacterales</taxon>
        <taxon>Morganellaceae</taxon>
        <taxon>Xenorhabdus</taxon>
    </lineage>
</organism>
<proteinExistence type="predicted"/>
<protein>
    <submittedName>
        <fullName evidence="1">Uncharacterized protein</fullName>
    </submittedName>
</protein>
<reference evidence="1 2" key="1">
    <citation type="submission" date="2013-11" db="EMBL/GenBank/DDBJ databases">
        <title>Draft genome sequence and annotation of the entomopathogenic bacterium, Xenorhabdus cabanillasi strain JM26.</title>
        <authorList>
            <person name="Gualtieri M."/>
            <person name="Ogier J.C."/>
            <person name="Pages S."/>
            <person name="Givaudan A."/>
            <person name="Gaudriault S."/>
        </authorList>
    </citation>
    <scope>NUCLEOTIDE SEQUENCE [LARGE SCALE GENOMIC DNA]</scope>
    <source>
        <strain evidence="1 2">JM26</strain>
    </source>
</reference>
<evidence type="ECO:0000313" key="2">
    <source>
        <dbReference type="Proteomes" id="UP000019197"/>
    </source>
</evidence>
<sequence length="50" mass="5780">MFCETSLCIFKLLIALFDVLVMGNMINQNNTIAAHSILDRGIDHDYFRFN</sequence>
<comment type="caution">
    <text evidence="1">The sequence shown here is derived from an EMBL/GenBank/DDBJ whole genome shotgun (WGS) entry which is preliminary data.</text>
</comment>
<dbReference type="EMBL" id="CBXE010000363">
    <property type="protein sequence ID" value="CDL86614.1"/>
    <property type="molecule type" value="Genomic_DNA"/>
</dbReference>
<evidence type="ECO:0000313" key="1">
    <source>
        <dbReference type="EMBL" id="CDL86614.1"/>
    </source>
</evidence>
<gene>
    <name evidence="1" type="ORF">XCR1_4250012</name>
</gene>
<accession>W1J7A8</accession>
<name>W1J7A8_9GAMM</name>
<dbReference type="AlphaFoldDB" id="W1J7A8"/>
<dbReference type="Proteomes" id="UP000019197">
    <property type="component" value="Unassembled WGS sequence"/>
</dbReference>